<dbReference type="GO" id="GO:0005975">
    <property type="term" value="P:carbohydrate metabolic process"/>
    <property type="evidence" value="ECO:0007669"/>
    <property type="project" value="InterPro"/>
</dbReference>
<dbReference type="InterPro" id="IPR000743">
    <property type="entry name" value="Glyco_hydro_28"/>
</dbReference>
<evidence type="ECO:0000256" key="9">
    <source>
        <dbReference type="SAM" id="SignalP"/>
    </source>
</evidence>
<evidence type="ECO:0000256" key="2">
    <source>
        <dbReference type="ARBA" id="ARBA00008834"/>
    </source>
</evidence>
<proteinExistence type="inferred from homology"/>
<dbReference type="GO" id="GO:0071555">
    <property type="term" value="P:cell wall organization"/>
    <property type="evidence" value="ECO:0007669"/>
    <property type="project" value="UniProtKB-KW"/>
</dbReference>
<evidence type="ECO:0000313" key="10">
    <source>
        <dbReference type="EMBL" id="KAF7149954.1"/>
    </source>
</evidence>
<dbReference type="EMBL" id="WJXA01000002">
    <property type="protein sequence ID" value="KAF7149954.1"/>
    <property type="molecule type" value="Genomic_DNA"/>
</dbReference>
<keyword evidence="6 8" id="KW-0326">Glycosidase</keyword>
<evidence type="ECO:0000256" key="5">
    <source>
        <dbReference type="ARBA" id="ARBA00022801"/>
    </source>
</evidence>
<dbReference type="InterPro" id="IPR006626">
    <property type="entry name" value="PbH1"/>
</dbReference>
<evidence type="ECO:0000256" key="8">
    <source>
        <dbReference type="RuleBase" id="RU361169"/>
    </source>
</evidence>
<dbReference type="InterPro" id="IPR012334">
    <property type="entry name" value="Pectin_lyas_fold"/>
</dbReference>
<dbReference type="AlphaFoldDB" id="A0A834LVS0"/>
<evidence type="ECO:0000256" key="3">
    <source>
        <dbReference type="ARBA" id="ARBA00022512"/>
    </source>
</evidence>
<feature type="signal peptide" evidence="9">
    <location>
        <begin position="1"/>
        <end position="24"/>
    </location>
</feature>
<dbReference type="Gene3D" id="2.160.20.10">
    <property type="entry name" value="Single-stranded right-handed beta-helix, Pectin lyase-like"/>
    <property type="match status" value="1"/>
</dbReference>
<dbReference type="GO" id="GO:0004650">
    <property type="term" value="F:polygalacturonase activity"/>
    <property type="evidence" value="ECO:0007669"/>
    <property type="project" value="InterPro"/>
</dbReference>
<dbReference type="FunFam" id="2.160.20.10:FF:000004">
    <property type="entry name" value="Pectin lyase-like superfamily protein"/>
    <property type="match status" value="1"/>
</dbReference>
<evidence type="ECO:0008006" key="12">
    <source>
        <dbReference type="Google" id="ProtNLM"/>
    </source>
</evidence>
<dbReference type="PANTHER" id="PTHR31375">
    <property type="match status" value="1"/>
</dbReference>
<dbReference type="Pfam" id="PF00295">
    <property type="entry name" value="Glyco_hydro_28"/>
    <property type="match status" value="1"/>
</dbReference>
<name>A0A834LVS0_RHOSS</name>
<comment type="caution">
    <text evidence="10">The sequence shown here is derived from an EMBL/GenBank/DDBJ whole genome shotgun (WGS) entry which is preliminary data.</text>
</comment>
<protein>
    <recommendedName>
        <fullName evidence="12">Polygalacturonase</fullName>
    </recommendedName>
</protein>
<keyword evidence="11" id="KW-1185">Reference proteome</keyword>
<accession>A0A834LVS0</accession>
<dbReference type="SMART" id="SM00710">
    <property type="entry name" value="PbH1"/>
    <property type="match status" value="5"/>
</dbReference>
<evidence type="ECO:0000256" key="4">
    <source>
        <dbReference type="ARBA" id="ARBA00022525"/>
    </source>
</evidence>
<comment type="similarity">
    <text evidence="2 8">Belongs to the glycosyl hydrolase 28 family.</text>
</comment>
<dbReference type="Proteomes" id="UP000626092">
    <property type="component" value="Unassembled WGS sequence"/>
</dbReference>
<evidence type="ECO:0000256" key="1">
    <source>
        <dbReference type="ARBA" id="ARBA00004191"/>
    </source>
</evidence>
<gene>
    <name evidence="10" type="ORF">RHSIM_Rhsim02G0168800</name>
</gene>
<reference evidence="10" key="1">
    <citation type="submission" date="2019-11" db="EMBL/GenBank/DDBJ databases">
        <authorList>
            <person name="Liu Y."/>
            <person name="Hou J."/>
            <person name="Li T.-Q."/>
            <person name="Guan C.-H."/>
            <person name="Wu X."/>
            <person name="Wu H.-Z."/>
            <person name="Ling F."/>
            <person name="Zhang R."/>
            <person name="Shi X.-G."/>
            <person name="Ren J.-P."/>
            <person name="Chen E.-F."/>
            <person name="Sun J.-M."/>
        </authorList>
    </citation>
    <scope>NUCLEOTIDE SEQUENCE</scope>
    <source>
        <strain evidence="10">Adult_tree_wgs_1</strain>
        <tissue evidence="10">Leaves</tissue>
    </source>
</reference>
<keyword evidence="4" id="KW-0964">Secreted</keyword>
<keyword evidence="9" id="KW-0732">Signal</keyword>
<evidence type="ECO:0000256" key="7">
    <source>
        <dbReference type="ARBA" id="ARBA00023316"/>
    </source>
</evidence>
<sequence>MVKPMMRVLLTPLFIFFSLSLATAAIYNVVTLGAKGDGTSDSTNSFLTAWRTACDSVYPATIYVPPGQYLVGKTVFSGVCKSSAVDIHINGTLLAPADFRGIGSSDNWLVFERVTGVSIYGGGTLDGQGTGLWACKASRQSCPMGATTLEFTNSDNISISGITSVNSQMFHIVISNCNNVKVLGVTVQASGNSPNTDGIHVASSSEVTIMNSNIATGDDCISIGPGTTNLWIEQINCGPGHGISIGSLGWALEESGVHNVTVKTVTFTGTRNGVRIKTWAKPSNGFVNGVLFQHITMVNAANPIVIQQNYCPGGHNCPHQVSGVKISNVTYQDIHGSSATQVAMEFDCSEEQPCSGIILEDINLEGSNLPAKSSCVNAAGSNLGVVVPPSCLRIKLQKNQKKIKKVDGKT</sequence>
<dbReference type="OrthoDB" id="187139at2759"/>
<comment type="subcellular location">
    <subcellularLocation>
        <location evidence="1">Secreted</location>
        <location evidence="1">Cell wall</location>
    </subcellularLocation>
</comment>
<dbReference type="SUPFAM" id="SSF51126">
    <property type="entry name" value="Pectin lyase-like"/>
    <property type="match status" value="1"/>
</dbReference>
<dbReference type="InterPro" id="IPR011050">
    <property type="entry name" value="Pectin_lyase_fold/virulence"/>
</dbReference>
<keyword evidence="3" id="KW-0134">Cell wall</keyword>
<feature type="chain" id="PRO_5032415182" description="Polygalacturonase" evidence="9">
    <location>
        <begin position="25"/>
        <end position="410"/>
    </location>
</feature>
<evidence type="ECO:0000256" key="6">
    <source>
        <dbReference type="ARBA" id="ARBA00023295"/>
    </source>
</evidence>
<evidence type="ECO:0000313" key="11">
    <source>
        <dbReference type="Proteomes" id="UP000626092"/>
    </source>
</evidence>
<organism evidence="10 11">
    <name type="scientific">Rhododendron simsii</name>
    <name type="common">Sims's rhododendron</name>
    <dbReference type="NCBI Taxonomy" id="118357"/>
    <lineage>
        <taxon>Eukaryota</taxon>
        <taxon>Viridiplantae</taxon>
        <taxon>Streptophyta</taxon>
        <taxon>Embryophyta</taxon>
        <taxon>Tracheophyta</taxon>
        <taxon>Spermatophyta</taxon>
        <taxon>Magnoliopsida</taxon>
        <taxon>eudicotyledons</taxon>
        <taxon>Gunneridae</taxon>
        <taxon>Pentapetalae</taxon>
        <taxon>asterids</taxon>
        <taxon>Ericales</taxon>
        <taxon>Ericaceae</taxon>
        <taxon>Ericoideae</taxon>
        <taxon>Rhodoreae</taxon>
        <taxon>Rhododendron</taxon>
    </lineage>
</organism>
<keyword evidence="5 8" id="KW-0378">Hydrolase</keyword>
<keyword evidence="7" id="KW-0961">Cell wall biogenesis/degradation</keyword>